<feature type="transmembrane region" description="Helical" evidence="2">
    <location>
        <begin position="122"/>
        <end position="140"/>
    </location>
</feature>
<gene>
    <name evidence="3" type="ORF">H663_018735</name>
</gene>
<evidence type="ECO:0000256" key="2">
    <source>
        <dbReference type="SAM" id="Phobius"/>
    </source>
</evidence>
<dbReference type="STRING" id="1293045.H663_10770"/>
<dbReference type="EMBL" id="LFYT02000038">
    <property type="protein sequence ID" value="PVE41151.1"/>
    <property type="molecule type" value="Genomic_DNA"/>
</dbReference>
<feature type="coiled-coil region" evidence="1">
    <location>
        <begin position="85"/>
        <end position="119"/>
    </location>
</feature>
<evidence type="ECO:0000256" key="1">
    <source>
        <dbReference type="SAM" id="Coils"/>
    </source>
</evidence>
<comment type="caution">
    <text evidence="3">The sequence shown here is derived from an EMBL/GenBank/DDBJ whole genome shotgun (WGS) entry which is preliminary data.</text>
</comment>
<dbReference type="OrthoDB" id="8564508at2"/>
<keyword evidence="2" id="KW-0472">Membrane</keyword>
<organism evidence="3 4">
    <name type="scientific">Limnohabitans planktonicus II-D5</name>
    <dbReference type="NCBI Taxonomy" id="1293045"/>
    <lineage>
        <taxon>Bacteria</taxon>
        <taxon>Pseudomonadati</taxon>
        <taxon>Pseudomonadota</taxon>
        <taxon>Betaproteobacteria</taxon>
        <taxon>Burkholderiales</taxon>
        <taxon>Comamonadaceae</taxon>
        <taxon>Limnohabitans</taxon>
    </lineage>
</organism>
<accession>A0A2T7U942</accession>
<dbReference type="AlphaFoldDB" id="A0A2T7U942"/>
<reference evidence="3" key="1">
    <citation type="submission" date="2017-04" db="EMBL/GenBank/DDBJ databases">
        <title>Unexpected and diverse lifestyles within the genus Limnohabitans.</title>
        <authorList>
            <person name="Kasalicky V."/>
            <person name="Mehrshad M."/>
            <person name="Andrei S.-A."/>
            <person name="Salcher M."/>
            <person name="Kratochvilova H."/>
            <person name="Simek K."/>
            <person name="Ghai R."/>
        </authorList>
    </citation>
    <scope>NUCLEOTIDE SEQUENCE [LARGE SCALE GENOMIC DNA]</scope>
    <source>
        <strain evidence="3">II-D5</strain>
    </source>
</reference>
<evidence type="ECO:0000313" key="3">
    <source>
        <dbReference type="EMBL" id="PVE41151.1"/>
    </source>
</evidence>
<dbReference type="Proteomes" id="UP000037507">
    <property type="component" value="Unassembled WGS sequence"/>
</dbReference>
<keyword evidence="4" id="KW-1185">Reference proteome</keyword>
<protein>
    <submittedName>
        <fullName evidence="3">Uncharacterized protein</fullName>
    </submittedName>
</protein>
<sequence>MADRACKAQTKDKTMAIPWLMALKVIPWGDVIEHAPSVLKAARKLMDRQPPQPLGQAGTPATTPVSAVPSLGELKNALIAAQGQIDRQAQTQRELTETLADLAEQNARLVSAVEMLRLRTRVLVWGGVAMLVWLVGLTWWG</sequence>
<keyword evidence="1" id="KW-0175">Coiled coil</keyword>
<keyword evidence="2" id="KW-0812">Transmembrane</keyword>
<keyword evidence="2" id="KW-1133">Transmembrane helix</keyword>
<evidence type="ECO:0000313" key="4">
    <source>
        <dbReference type="Proteomes" id="UP000037507"/>
    </source>
</evidence>
<name>A0A2T7U942_9BURK</name>
<proteinExistence type="predicted"/>